<evidence type="ECO:0008006" key="4">
    <source>
        <dbReference type="Google" id="ProtNLM"/>
    </source>
</evidence>
<dbReference type="OrthoDB" id="74312at2"/>
<protein>
    <recommendedName>
        <fullName evidence="4">SH3b domain-containing protein</fullName>
    </recommendedName>
</protein>
<keyword evidence="3" id="KW-1185">Reference proteome</keyword>
<evidence type="ECO:0000313" key="2">
    <source>
        <dbReference type="EMBL" id="SJN54256.1"/>
    </source>
</evidence>
<proteinExistence type="predicted"/>
<dbReference type="RefSeq" id="WP_077333502.1">
    <property type="nucleotide sequence ID" value="NZ_FULE01000012.1"/>
</dbReference>
<gene>
    <name evidence="2" type="ORF">VR7878_00693</name>
</gene>
<accession>A0A1R4LCF6</accession>
<organism evidence="2 3">
    <name type="scientific">Vibrio ruber (strain DSM 16370 / JCM 11486 / BCRC 17186 / CECT 7878 / LMG 23124 / VR1)</name>
    <dbReference type="NCBI Taxonomy" id="1123498"/>
    <lineage>
        <taxon>Bacteria</taxon>
        <taxon>Pseudomonadati</taxon>
        <taxon>Pseudomonadota</taxon>
        <taxon>Gammaproteobacteria</taxon>
        <taxon>Vibrionales</taxon>
        <taxon>Vibrionaceae</taxon>
        <taxon>Vibrio</taxon>
    </lineage>
</organism>
<evidence type="ECO:0000313" key="3">
    <source>
        <dbReference type="Proteomes" id="UP000188276"/>
    </source>
</evidence>
<dbReference type="Gene3D" id="2.30.30.40">
    <property type="entry name" value="SH3 Domains"/>
    <property type="match status" value="1"/>
</dbReference>
<name>A0A1R4LCF6_VIBR1</name>
<feature type="region of interest" description="Disordered" evidence="1">
    <location>
        <begin position="37"/>
        <end position="57"/>
    </location>
</feature>
<dbReference type="EMBL" id="FULE01000012">
    <property type="protein sequence ID" value="SJN54256.1"/>
    <property type="molecule type" value="Genomic_DNA"/>
</dbReference>
<reference evidence="3" key="1">
    <citation type="submission" date="2017-02" db="EMBL/GenBank/DDBJ databases">
        <authorList>
            <person name="Rodrigo-Torres L."/>
            <person name="Arahal R.D."/>
            <person name="Lucena T."/>
        </authorList>
    </citation>
    <scope>NUCLEOTIDE SEQUENCE [LARGE SCALE GENOMIC DNA]</scope>
    <source>
        <strain evidence="3">CECT 7878</strain>
    </source>
</reference>
<dbReference type="Proteomes" id="UP000188276">
    <property type="component" value="Unassembled WGS sequence"/>
</dbReference>
<sequence length="222" mass="25590">MKKVLMILILLLGVGGAGAGYYLFYMKPAQDAAEQGVTKKKKKPVLPNTSTEQPDETAEAEVNTHFYVNEHKLAIRNAPDPESFPVRYLYKGDPVTVLEQKQGWGRISRYFVYQQGGPEIAEWVAMDQLSEQVPVISKEEREEILMSYINKSDDLLMYKEKFIQITGQLIDEQMCVPEDFDELKGWVRSVRYQERHVYFIYCGGLKSVDKIYFDADSGEIFY</sequence>
<dbReference type="AlphaFoldDB" id="A0A1R4LCF6"/>
<evidence type="ECO:0000256" key="1">
    <source>
        <dbReference type="SAM" id="MobiDB-lite"/>
    </source>
</evidence>